<name>N2BRQ2_9FIRM</name>
<dbReference type="Proteomes" id="UP000012589">
    <property type="component" value="Unassembled WGS sequence"/>
</dbReference>
<dbReference type="EMBL" id="AQFT01000002">
    <property type="protein sequence ID" value="EMZ39569.1"/>
    <property type="molecule type" value="Genomic_DNA"/>
</dbReference>
<protein>
    <submittedName>
        <fullName evidence="1">Uncharacterized protein</fullName>
    </submittedName>
</protein>
<reference evidence="1 2" key="1">
    <citation type="journal article" date="2014" name="Genome Announc.">
        <title>Draft genome sequences of the altered schaedler flora, a defined bacterial community from gnotobiotic mice.</title>
        <authorList>
            <person name="Wannemuehler M.J."/>
            <person name="Overstreet A.M."/>
            <person name="Ward D.V."/>
            <person name="Phillips G.J."/>
        </authorList>
    </citation>
    <scope>NUCLEOTIDE SEQUENCE [LARGE SCALE GENOMIC DNA]</scope>
    <source>
        <strain evidence="1 2">ASF492</strain>
    </source>
</reference>
<dbReference type="eggNOG" id="ENOG5033XTE">
    <property type="taxonomic scope" value="Bacteria"/>
</dbReference>
<sequence>MANKSVKSDKEIEEIIYESGICVRGMIMNGKSESQMHQMIDVSEEYRQKMFDECKRHFLQENGVANGDTTKPNWKNADPFDASILDSVTRESVESTLMKSGNTLVKRSSVSGSSVDMKI</sequence>
<evidence type="ECO:0000313" key="2">
    <source>
        <dbReference type="Proteomes" id="UP000012589"/>
    </source>
</evidence>
<organism evidence="1 2">
    <name type="scientific">Eubacterium plexicaudatum ASF492</name>
    <dbReference type="NCBI Taxonomy" id="1235802"/>
    <lineage>
        <taxon>Bacteria</taxon>
        <taxon>Bacillati</taxon>
        <taxon>Bacillota</taxon>
        <taxon>Clostridia</taxon>
        <taxon>Eubacteriales</taxon>
        <taxon>Eubacteriaceae</taxon>
        <taxon>Eubacterium</taxon>
    </lineage>
</organism>
<dbReference type="HOGENOM" id="CLU_2057849_0_0_9"/>
<comment type="caution">
    <text evidence="1">The sequence shown here is derived from an EMBL/GenBank/DDBJ whole genome shotgun (WGS) entry which is preliminary data.</text>
</comment>
<evidence type="ECO:0000313" key="1">
    <source>
        <dbReference type="EMBL" id="EMZ39569.1"/>
    </source>
</evidence>
<dbReference type="Pfam" id="PF12995">
    <property type="entry name" value="DUF3879"/>
    <property type="match status" value="1"/>
</dbReference>
<accession>N2BRQ2</accession>
<dbReference type="PATRIC" id="fig|1235802.3.peg.87"/>
<dbReference type="OrthoDB" id="1937363at2"/>
<gene>
    <name evidence="1" type="ORF">C823_00081</name>
</gene>
<dbReference type="AlphaFoldDB" id="N2BRQ2"/>
<proteinExistence type="predicted"/>
<keyword evidence="2" id="KW-1185">Reference proteome</keyword>
<dbReference type="InterPro" id="IPR024540">
    <property type="entry name" value="DUF3879"/>
</dbReference>
<dbReference type="STRING" id="1235802.C823_00081"/>